<gene>
    <name evidence="2" type="ORF">AVDCRST_MAG40-2704</name>
</gene>
<accession>A0A6J4M3V2</accession>
<dbReference type="AlphaFoldDB" id="A0A6J4M3V2"/>
<evidence type="ECO:0000256" key="1">
    <source>
        <dbReference type="SAM" id="MobiDB-lite"/>
    </source>
</evidence>
<name>A0A6J4M3V2_9BACT</name>
<organism evidence="2">
    <name type="scientific">uncultured Gemmatimonadaceae bacterium</name>
    <dbReference type="NCBI Taxonomy" id="246130"/>
    <lineage>
        <taxon>Bacteria</taxon>
        <taxon>Pseudomonadati</taxon>
        <taxon>Gemmatimonadota</taxon>
        <taxon>Gemmatimonadia</taxon>
        <taxon>Gemmatimonadales</taxon>
        <taxon>Gemmatimonadaceae</taxon>
        <taxon>environmental samples</taxon>
    </lineage>
</organism>
<protein>
    <submittedName>
        <fullName evidence="2">Uncharacterized protein</fullName>
    </submittedName>
</protein>
<sequence>MGAAARVGTRGYARGPRHRSRGRAGVASAGSRRTRAYVYTHADH</sequence>
<dbReference type="EMBL" id="CADCTX010000759">
    <property type="protein sequence ID" value="CAA9347439.1"/>
    <property type="molecule type" value="Genomic_DNA"/>
</dbReference>
<evidence type="ECO:0000313" key="2">
    <source>
        <dbReference type="EMBL" id="CAA9347439.1"/>
    </source>
</evidence>
<proteinExistence type="predicted"/>
<feature type="region of interest" description="Disordered" evidence="1">
    <location>
        <begin position="1"/>
        <end position="32"/>
    </location>
</feature>
<reference evidence="2" key="1">
    <citation type="submission" date="2020-02" db="EMBL/GenBank/DDBJ databases">
        <authorList>
            <person name="Meier V. D."/>
        </authorList>
    </citation>
    <scope>NUCLEOTIDE SEQUENCE</scope>
    <source>
        <strain evidence="2">AVDCRST_MAG40</strain>
    </source>
</reference>